<reference evidence="6" key="1">
    <citation type="submission" date="2022-10" db="EMBL/GenBank/DDBJ databases">
        <title>Cytochrome P450 Catalyzes Benzene Ring Formation in the Biosynthesis of Trialkyl-Substituted Aromatic Polyketides.</title>
        <authorList>
            <person name="Zhao E."/>
            <person name="Ge H."/>
        </authorList>
    </citation>
    <scope>NUCLEOTIDE SEQUENCE</scope>
    <source>
        <strain evidence="6">NA0869</strain>
    </source>
</reference>
<gene>
    <name evidence="6" type="ORF">OGH68_00160</name>
</gene>
<keyword evidence="2" id="KW-0479">Metal-binding</keyword>
<accession>A0ABY6I2T4</accession>
<comment type="similarity">
    <text evidence="1">Belongs to the Gfa family.</text>
</comment>
<protein>
    <submittedName>
        <fullName evidence="6">GFA family protein</fullName>
    </submittedName>
</protein>
<organism evidence="6 7">
    <name type="scientific">Streptomyces peucetius</name>
    <dbReference type="NCBI Taxonomy" id="1950"/>
    <lineage>
        <taxon>Bacteria</taxon>
        <taxon>Bacillati</taxon>
        <taxon>Actinomycetota</taxon>
        <taxon>Actinomycetes</taxon>
        <taxon>Kitasatosporales</taxon>
        <taxon>Streptomycetaceae</taxon>
        <taxon>Streptomyces</taxon>
    </lineage>
</organism>
<dbReference type="RefSeq" id="WP_264241201.1">
    <property type="nucleotide sequence ID" value="NZ_CP107567.1"/>
</dbReference>
<keyword evidence="7" id="KW-1185">Reference proteome</keyword>
<feature type="domain" description="CENP-V/GFA" evidence="5">
    <location>
        <begin position="15"/>
        <end position="135"/>
    </location>
</feature>
<evidence type="ECO:0000259" key="5">
    <source>
        <dbReference type="PROSITE" id="PS51891"/>
    </source>
</evidence>
<dbReference type="EMBL" id="CP107567">
    <property type="protein sequence ID" value="UYQ60055.1"/>
    <property type="molecule type" value="Genomic_DNA"/>
</dbReference>
<dbReference type="PANTHER" id="PTHR33337">
    <property type="entry name" value="GFA DOMAIN-CONTAINING PROTEIN"/>
    <property type="match status" value="1"/>
</dbReference>
<dbReference type="PANTHER" id="PTHR33337:SF40">
    <property type="entry name" value="CENP-V_GFA DOMAIN-CONTAINING PROTEIN-RELATED"/>
    <property type="match status" value="1"/>
</dbReference>
<evidence type="ECO:0000256" key="3">
    <source>
        <dbReference type="ARBA" id="ARBA00022833"/>
    </source>
</evidence>
<sequence length="146" mass="15574">MSETVAATGSGSEVRSGGCLPLCGKIRFTVTGPVDDPHICRCEHCAKRSGAPFQWWVGFPMAGLEWTGAEPTWFDTYPGKTARGFCPDCGSHIAARDYGDDTVIGILATALDHHDTDPALVPTNLNRLAEAAPWLAQHDNRHAAAG</sequence>
<proteinExistence type="inferred from homology"/>
<dbReference type="InterPro" id="IPR011057">
    <property type="entry name" value="Mss4-like_sf"/>
</dbReference>
<name>A0ABY6I2T4_STRPE</name>
<evidence type="ECO:0000313" key="6">
    <source>
        <dbReference type="EMBL" id="UYQ60055.1"/>
    </source>
</evidence>
<keyword evidence="3" id="KW-0862">Zinc</keyword>
<evidence type="ECO:0000256" key="2">
    <source>
        <dbReference type="ARBA" id="ARBA00022723"/>
    </source>
</evidence>
<keyword evidence="4" id="KW-0456">Lyase</keyword>
<dbReference type="PROSITE" id="PS51891">
    <property type="entry name" value="CENP_V_GFA"/>
    <property type="match status" value="1"/>
</dbReference>
<dbReference type="Pfam" id="PF04828">
    <property type="entry name" value="GFA"/>
    <property type="match status" value="1"/>
</dbReference>
<evidence type="ECO:0000256" key="1">
    <source>
        <dbReference type="ARBA" id="ARBA00005495"/>
    </source>
</evidence>
<dbReference type="SUPFAM" id="SSF51316">
    <property type="entry name" value="Mss4-like"/>
    <property type="match status" value="1"/>
</dbReference>
<dbReference type="InterPro" id="IPR006913">
    <property type="entry name" value="CENP-V/GFA"/>
</dbReference>
<evidence type="ECO:0000313" key="7">
    <source>
        <dbReference type="Proteomes" id="UP001163878"/>
    </source>
</evidence>
<dbReference type="Proteomes" id="UP001163878">
    <property type="component" value="Chromosome"/>
</dbReference>
<dbReference type="Gene3D" id="3.90.1590.10">
    <property type="entry name" value="glutathione-dependent formaldehyde- activating enzyme (gfa)"/>
    <property type="match status" value="1"/>
</dbReference>
<evidence type="ECO:0000256" key="4">
    <source>
        <dbReference type="ARBA" id="ARBA00023239"/>
    </source>
</evidence>